<dbReference type="PANTHER" id="PTHR43169:SF2">
    <property type="entry name" value="NAD_GMP SYNTHASE DOMAIN-CONTAINING PROTEIN"/>
    <property type="match status" value="1"/>
</dbReference>
<organism evidence="2 3">
    <name type="scientific">Candidatus Ghiorseimicrobium undicola</name>
    <dbReference type="NCBI Taxonomy" id="1974746"/>
    <lineage>
        <taxon>Bacteria</taxon>
        <taxon>Pseudomonadati</taxon>
        <taxon>Candidatus Omnitrophota</taxon>
        <taxon>Candidatus Ghiorseimicrobium</taxon>
    </lineage>
</organism>
<dbReference type="InterPro" id="IPR005232">
    <property type="entry name" value="LarE"/>
</dbReference>
<evidence type="ECO:0000313" key="2">
    <source>
        <dbReference type="EMBL" id="PIQ88922.1"/>
    </source>
</evidence>
<proteinExistence type="predicted"/>
<dbReference type="InterPro" id="IPR052188">
    <property type="entry name" value="Ni-pincer_cofactor_biosynth"/>
</dbReference>
<evidence type="ECO:0000256" key="1">
    <source>
        <dbReference type="PIRSR" id="PIRSR006661-1"/>
    </source>
</evidence>
<name>A0A2H0LX33_9BACT</name>
<sequence>MRSVLAAYSGGVDSSFLLKVTHDMLGNNLLAVIAKSPTYTKSELKEAAGFCRKYKIKYLVIETDELNNPRFAKNPKNRCFYCKDELFSKLKQIARKKGLNCVIDGSNADDATDYRPGAKAKEKHGIRSPLQEAGLTKEGIRKLSKEMGLSVWNKPSLACLASRFPYNSRITKKDLKRINSAEEFLRGLGFKQVRVRHYNGLARIELPKDDIDTVLLTVSQKIVNKFKKLGYNYITLDLEGYRSGSMNETFNK</sequence>
<protein>
    <submittedName>
        <fullName evidence="2">TIGR00268 family protein</fullName>
    </submittedName>
</protein>
<dbReference type="PANTHER" id="PTHR43169">
    <property type="entry name" value="EXSB FAMILY PROTEIN"/>
    <property type="match status" value="1"/>
</dbReference>
<evidence type="ECO:0000313" key="3">
    <source>
        <dbReference type="Proteomes" id="UP000229641"/>
    </source>
</evidence>
<dbReference type="CDD" id="cd01990">
    <property type="entry name" value="LarE-like"/>
    <property type="match status" value="1"/>
</dbReference>
<dbReference type="AlphaFoldDB" id="A0A2H0LX33"/>
<feature type="active site" description="Nucleophile and sulfur donor" evidence="1">
    <location>
        <position position="159"/>
    </location>
</feature>
<dbReference type="Gene3D" id="3.40.50.620">
    <property type="entry name" value="HUPs"/>
    <property type="match status" value="1"/>
</dbReference>
<dbReference type="PIRSF" id="PIRSF006661">
    <property type="entry name" value="PP-lp_UCP006661"/>
    <property type="match status" value="1"/>
</dbReference>
<gene>
    <name evidence="2" type="ORF">COV72_06455</name>
</gene>
<dbReference type="SUPFAM" id="SSF52402">
    <property type="entry name" value="Adenine nucleotide alpha hydrolases-like"/>
    <property type="match status" value="1"/>
</dbReference>
<dbReference type="GO" id="GO:0016783">
    <property type="term" value="F:sulfurtransferase activity"/>
    <property type="evidence" value="ECO:0007669"/>
    <property type="project" value="InterPro"/>
</dbReference>
<reference evidence="2 3" key="1">
    <citation type="submission" date="2017-09" db="EMBL/GenBank/DDBJ databases">
        <title>Depth-based differentiation of microbial function through sediment-hosted aquifers and enrichment of novel symbionts in the deep terrestrial subsurface.</title>
        <authorList>
            <person name="Probst A.J."/>
            <person name="Ladd B."/>
            <person name="Jarett J.K."/>
            <person name="Geller-Mcgrath D.E."/>
            <person name="Sieber C.M."/>
            <person name="Emerson J.B."/>
            <person name="Anantharaman K."/>
            <person name="Thomas B.C."/>
            <person name="Malmstrom R."/>
            <person name="Stieglmeier M."/>
            <person name="Klingl A."/>
            <person name="Woyke T."/>
            <person name="Ryan C.M."/>
            <person name="Banfield J.F."/>
        </authorList>
    </citation>
    <scope>NUCLEOTIDE SEQUENCE [LARGE SCALE GENOMIC DNA]</scope>
    <source>
        <strain evidence="2">CG11_big_fil_rev_8_21_14_0_20_42_13</strain>
    </source>
</reference>
<dbReference type="Proteomes" id="UP000229641">
    <property type="component" value="Unassembled WGS sequence"/>
</dbReference>
<comment type="caution">
    <text evidence="2">The sequence shown here is derived from an EMBL/GenBank/DDBJ whole genome shotgun (WGS) entry which is preliminary data.</text>
</comment>
<dbReference type="InterPro" id="IPR014729">
    <property type="entry name" value="Rossmann-like_a/b/a_fold"/>
</dbReference>
<accession>A0A2H0LX33</accession>
<dbReference type="EMBL" id="PCWA01000084">
    <property type="protein sequence ID" value="PIQ88922.1"/>
    <property type="molecule type" value="Genomic_DNA"/>
</dbReference>
<dbReference type="NCBIfam" id="TIGR00268">
    <property type="entry name" value="ATP-dependent sacrificial sulfur transferase LarE"/>
    <property type="match status" value="1"/>
</dbReference>